<evidence type="ECO:0000313" key="3">
    <source>
        <dbReference type="EMBL" id="GJN38063.1"/>
    </source>
</evidence>
<accession>A0AAV5FTE9</accession>
<reference evidence="3" key="1">
    <citation type="journal article" date="2018" name="DNA Res.">
        <title>Multiple hybrid de novo genome assembly of finger millet, an orphan allotetraploid crop.</title>
        <authorList>
            <person name="Hatakeyama M."/>
            <person name="Aluri S."/>
            <person name="Balachadran M.T."/>
            <person name="Sivarajan S.R."/>
            <person name="Patrignani A."/>
            <person name="Gruter S."/>
            <person name="Poveda L."/>
            <person name="Shimizu-Inatsugi R."/>
            <person name="Baeten J."/>
            <person name="Francoijs K.J."/>
            <person name="Nataraja K.N."/>
            <person name="Reddy Y.A.N."/>
            <person name="Phadnis S."/>
            <person name="Ravikumar R.L."/>
            <person name="Schlapbach R."/>
            <person name="Sreeman S.M."/>
            <person name="Shimizu K.K."/>
        </authorList>
    </citation>
    <scope>NUCLEOTIDE SEQUENCE</scope>
</reference>
<dbReference type="AlphaFoldDB" id="A0AAV5FTE9"/>
<comment type="caution">
    <text evidence="3">The sequence shown here is derived from an EMBL/GenBank/DDBJ whole genome shotgun (WGS) entry which is preliminary data.</text>
</comment>
<evidence type="ECO:0000256" key="1">
    <source>
        <dbReference type="SAM" id="Phobius"/>
    </source>
</evidence>
<proteinExistence type="predicted"/>
<reference evidence="3" key="2">
    <citation type="submission" date="2021-12" db="EMBL/GenBank/DDBJ databases">
        <title>Resequencing data analysis of finger millet.</title>
        <authorList>
            <person name="Hatakeyama M."/>
            <person name="Aluri S."/>
            <person name="Balachadran M.T."/>
            <person name="Sivarajan S.R."/>
            <person name="Poveda L."/>
            <person name="Shimizu-Inatsugi R."/>
            <person name="Schlapbach R."/>
            <person name="Sreeman S.M."/>
            <person name="Shimizu K.K."/>
        </authorList>
    </citation>
    <scope>NUCLEOTIDE SEQUENCE</scope>
</reference>
<dbReference type="Proteomes" id="UP001054889">
    <property type="component" value="Unassembled WGS sequence"/>
</dbReference>
<sequence length="730" mass="79111">MRNAQECEMDVDVDEDGRPVRVAWGTRQTYDYEASDACYFRNVTSTGYNVVSDHSDEACGKGGSSSATSRVIAELAKAAPARHTQPRASAGHGLRIQAPSSATRKHRQYRASLVGDRLMSSSSFLAGSYQCRLVADANHATHTRFAPYRPKQEQLVVAMPPSSASVVVILFLCFITVLLSHLAAASHHDYRISVSDFAQVEAALPRRKGARNTFFEVDRPLRAPKGSSGPCSTLLFTRSFASTLTKPPATAPYSPPPCLRQAGGAGEVSLAVLQWRAACKGVQYDRVFGVWLAGAELLRGSTAEPRPGGVAWTVSKDVTRYASLLAAGDATLAVYLGNLIDDTYNGVYHANLTLHLYFRRRHQNEKQAEAADVVVPVSRPTPLNDGLWFVVQNASEVQSAVLPAAPANAWRAVLEVYVSSHDADEFWYMNTPEQKGPFREVAVLLDGDVVGAVWPFPVIYTGGINPLIWRPITSIGSFNMPTYDIELTPFLGKLLDGKEHEVGFRVTNAQNSWYVDANLHLWLDPKSAKTTGGLTAYDAPKLDGSIVSNSDDGIDGEYDATASRNITATGWVSSSRGNVTTTFTQRFTFANTNVVSNRGSTQAINQTTDARVDVTTTAGDAQVLHQSFPLYIFLGGDGSGTSSQRLMRRVNIGFEETRARGGATTSTLRNEQAAAAEVVLRDDAVVGATWRMHQTYAYGASDGGCYLRNVTSVGYDVLFDHYDASCAGGR</sequence>
<evidence type="ECO:0000259" key="2">
    <source>
        <dbReference type="Pfam" id="PF12222"/>
    </source>
</evidence>
<organism evidence="3 4">
    <name type="scientific">Eleusine coracana subsp. coracana</name>
    <dbReference type="NCBI Taxonomy" id="191504"/>
    <lineage>
        <taxon>Eukaryota</taxon>
        <taxon>Viridiplantae</taxon>
        <taxon>Streptophyta</taxon>
        <taxon>Embryophyta</taxon>
        <taxon>Tracheophyta</taxon>
        <taxon>Spermatophyta</taxon>
        <taxon>Magnoliopsida</taxon>
        <taxon>Liliopsida</taxon>
        <taxon>Poales</taxon>
        <taxon>Poaceae</taxon>
        <taxon>PACMAD clade</taxon>
        <taxon>Chloridoideae</taxon>
        <taxon>Cynodonteae</taxon>
        <taxon>Eleusininae</taxon>
        <taxon>Eleusine</taxon>
    </lineage>
</organism>
<keyword evidence="1" id="KW-0812">Transmembrane</keyword>
<feature type="domain" description="Peptide N-acetyl-beta-D-glucosaminyl asparaginase amidase A N-terminal" evidence="2">
    <location>
        <begin position="221"/>
        <end position="539"/>
    </location>
</feature>
<keyword evidence="4" id="KW-1185">Reference proteome</keyword>
<dbReference type="EMBL" id="BQKI01000095">
    <property type="protein sequence ID" value="GJN38063.1"/>
    <property type="molecule type" value="Genomic_DNA"/>
</dbReference>
<dbReference type="Pfam" id="PF12222">
    <property type="entry name" value="PNGaseA"/>
    <property type="match status" value="1"/>
</dbReference>
<name>A0AAV5FTE9_ELECO</name>
<protein>
    <recommendedName>
        <fullName evidence="2">Peptide N-acetyl-beta-D-glucosaminyl asparaginase amidase A N-terminal domain-containing protein</fullName>
    </recommendedName>
</protein>
<feature type="transmembrane region" description="Helical" evidence="1">
    <location>
        <begin position="164"/>
        <end position="184"/>
    </location>
</feature>
<keyword evidence="1" id="KW-0472">Membrane</keyword>
<dbReference type="InterPro" id="IPR021102">
    <property type="entry name" value="PNGase_A"/>
</dbReference>
<keyword evidence="1" id="KW-1133">Transmembrane helix</keyword>
<dbReference type="Pfam" id="PF25156">
    <property type="entry name" value="PNGase_A_C"/>
    <property type="match status" value="1"/>
</dbReference>
<dbReference type="InterPro" id="IPR056948">
    <property type="entry name" value="PNGaseA_N"/>
</dbReference>
<gene>
    <name evidence="3" type="primary">gb27071</name>
    <name evidence="3" type="ORF">PR202_gb27071</name>
</gene>
<dbReference type="PANTHER" id="PTHR31104">
    <property type="entry name" value="PEPTIDE-N4-(N-ACETYL-BETA-GLUCOSAMINYL)ASPARAGINE AMIDASE A PROTEIN"/>
    <property type="match status" value="1"/>
</dbReference>
<evidence type="ECO:0000313" key="4">
    <source>
        <dbReference type="Proteomes" id="UP001054889"/>
    </source>
</evidence>